<sequence length="211" mass="22881">MYGIHNYEVFILAGILLNMTPGTDTMYIIGRSAAQGKMAGVYSALGIGTGSLVHTLLAAFGLSVVLAQSIVMFNMIKIIGVIYLFYLGLKMILSKATLMNSDPELVNQRLSKVYLQGVLTNVFNPKVALFYLSFLPQFVDATGNFGPIPFVLLGLTFIVTGTLWNLLLAFFSSFATKKLRSSTRAASTLNKLTGIVFIAMGVKLFQAKASQ</sequence>
<dbReference type="PANTHER" id="PTHR30086">
    <property type="entry name" value="ARGININE EXPORTER PROTEIN ARGO"/>
    <property type="match status" value="1"/>
</dbReference>
<evidence type="ECO:0000256" key="5">
    <source>
        <dbReference type="ARBA" id="ARBA00023136"/>
    </source>
</evidence>
<gene>
    <name evidence="7" type="ORF">SD71_15155</name>
</gene>
<keyword evidence="8" id="KW-1185">Reference proteome</keyword>
<name>A0ABR5A1U1_9BACL</name>
<comment type="caution">
    <text evidence="7">The sequence shown here is derived from an EMBL/GenBank/DDBJ whole genome shotgun (WGS) entry which is preliminary data.</text>
</comment>
<dbReference type="PIRSF" id="PIRSF006324">
    <property type="entry name" value="LeuE"/>
    <property type="match status" value="1"/>
</dbReference>
<keyword evidence="5 6" id="KW-0472">Membrane</keyword>
<keyword evidence="3 6" id="KW-0812">Transmembrane</keyword>
<dbReference type="Proteomes" id="UP000054526">
    <property type="component" value="Unassembled WGS sequence"/>
</dbReference>
<evidence type="ECO:0000313" key="8">
    <source>
        <dbReference type="Proteomes" id="UP000054526"/>
    </source>
</evidence>
<dbReference type="EMBL" id="JXAL01000024">
    <property type="protein sequence ID" value="KIL35014.1"/>
    <property type="molecule type" value="Genomic_DNA"/>
</dbReference>
<feature type="transmembrane region" description="Helical" evidence="6">
    <location>
        <begin position="71"/>
        <end position="93"/>
    </location>
</feature>
<evidence type="ECO:0000256" key="1">
    <source>
        <dbReference type="ARBA" id="ARBA00004651"/>
    </source>
</evidence>
<feature type="transmembrane region" description="Helical" evidence="6">
    <location>
        <begin position="113"/>
        <end position="134"/>
    </location>
</feature>
<keyword evidence="4 6" id="KW-1133">Transmembrane helix</keyword>
<evidence type="ECO:0000256" key="4">
    <source>
        <dbReference type="ARBA" id="ARBA00022989"/>
    </source>
</evidence>
<evidence type="ECO:0000256" key="6">
    <source>
        <dbReference type="SAM" id="Phobius"/>
    </source>
</evidence>
<keyword evidence="2" id="KW-1003">Cell membrane</keyword>
<dbReference type="InterPro" id="IPR001123">
    <property type="entry name" value="LeuE-type"/>
</dbReference>
<dbReference type="Pfam" id="PF01810">
    <property type="entry name" value="LysE"/>
    <property type="match status" value="1"/>
</dbReference>
<accession>A0ABR5A1U1</accession>
<organism evidence="7 8">
    <name type="scientific">Cohnella kolymensis</name>
    <dbReference type="NCBI Taxonomy" id="1590652"/>
    <lineage>
        <taxon>Bacteria</taxon>
        <taxon>Bacillati</taxon>
        <taxon>Bacillota</taxon>
        <taxon>Bacilli</taxon>
        <taxon>Bacillales</taxon>
        <taxon>Paenibacillaceae</taxon>
        <taxon>Cohnella</taxon>
    </lineage>
</organism>
<evidence type="ECO:0000256" key="3">
    <source>
        <dbReference type="ARBA" id="ARBA00022692"/>
    </source>
</evidence>
<proteinExistence type="predicted"/>
<comment type="subcellular location">
    <subcellularLocation>
        <location evidence="1">Cell membrane</location>
        <topology evidence="1">Multi-pass membrane protein</topology>
    </subcellularLocation>
</comment>
<evidence type="ECO:0000256" key="2">
    <source>
        <dbReference type="ARBA" id="ARBA00022475"/>
    </source>
</evidence>
<evidence type="ECO:0000313" key="7">
    <source>
        <dbReference type="EMBL" id="KIL35014.1"/>
    </source>
</evidence>
<feature type="transmembrane region" description="Helical" evidence="6">
    <location>
        <begin position="41"/>
        <end position="65"/>
    </location>
</feature>
<feature type="transmembrane region" description="Helical" evidence="6">
    <location>
        <begin position="6"/>
        <end position="29"/>
    </location>
</feature>
<protein>
    <submittedName>
        <fullName evidence="7">Homoserine lactone transporter</fullName>
    </submittedName>
</protein>
<dbReference type="RefSeq" id="WP_041064902.1">
    <property type="nucleotide sequence ID" value="NZ_JXAL01000024.1"/>
</dbReference>
<reference evidence="7 8" key="1">
    <citation type="submission" date="2014-12" db="EMBL/GenBank/DDBJ databases">
        <title>Draft genome sequence of Cohnella kolymensis strain B-2846.</title>
        <authorList>
            <person name="Karlyshev A.V."/>
            <person name="Kudryashova E.B."/>
        </authorList>
    </citation>
    <scope>NUCLEOTIDE SEQUENCE [LARGE SCALE GENOMIC DNA]</scope>
    <source>
        <strain evidence="7 8">VKM B-2846</strain>
    </source>
</reference>
<feature type="transmembrane region" description="Helical" evidence="6">
    <location>
        <begin position="146"/>
        <end position="171"/>
    </location>
</feature>
<dbReference type="PANTHER" id="PTHR30086:SF20">
    <property type="entry name" value="ARGININE EXPORTER PROTEIN ARGO-RELATED"/>
    <property type="match status" value="1"/>
</dbReference>